<dbReference type="InterPro" id="IPR029055">
    <property type="entry name" value="Ntn_hydrolases_N"/>
</dbReference>
<dbReference type="Pfam" id="PF13522">
    <property type="entry name" value="GATase_6"/>
    <property type="match status" value="1"/>
</dbReference>
<keyword evidence="2" id="KW-0315">Glutamine amidotransferase</keyword>
<dbReference type="AlphaFoldDB" id="D1A6E6"/>
<dbReference type="SUPFAM" id="SSF56235">
    <property type="entry name" value="N-terminal nucleophile aminohydrolases (Ntn hydrolases)"/>
    <property type="match status" value="1"/>
</dbReference>
<dbReference type="Gene3D" id="3.60.20.10">
    <property type="entry name" value="Glutamine Phosphoribosylpyrophosphate, subunit 1, domain 1"/>
    <property type="match status" value="1"/>
</dbReference>
<accession>D1A6E6</accession>
<dbReference type="KEGG" id="tcu:Tcur_0831"/>
<gene>
    <name evidence="2" type="ordered locus">Tcur_0831</name>
</gene>
<dbReference type="EMBL" id="CP001738">
    <property type="protein sequence ID" value="ACY96421.1"/>
    <property type="molecule type" value="Genomic_DNA"/>
</dbReference>
<dbReference type="STRING" id="471852.Tcur_0831"/>
<keyword evidence="2" id="KW-0808">Transferase</keyword>
<name>D1A6E6_THECD</name>
<protein>
    <submittedName>
        <fullName evidence="2">Glutamine amidotransferase class-II</fullName>
    </submittedName>
</protein>
<dbReference type="eggNOG" id="COG0449">
    <property type="taxonomic scope" value="Bacteria"/>
</dbReference>
<dbReference type="GO" id="GO:0016740">
    <property type="term" value="F:transferase activity"/>
    <property type="evidence" value="ECO:0007669"/>
    <property type="project" value="UniProtKB-KW"/>
</dbReference>
<dbReference type="InterPro" id="IPR017932">
    <property type="entry name" value="GATase_2_dom"/>
</dbReference>
<sequence>MNRGRRGGVSTGMCGLFGLLRSPAAAHPEKASDAFVVLGMLAEERGDDSAGVALFTGRPVTRDAPVPLEAGDISVDGCRIVKGRGRFSRVWRPDLLLPLLDCAPVAIGHTRRATQGGRERLADAGPLAVPGPGAGIVGAHNGDVEAAALRERFALPRGRGGSDSEAILQALVGRREVAAVVEVLQALVGRAALAWVDRARPDRVHLARAALSPLVVAIDTEQNMYWASNPRWFREVRRCTSVEFASAVMLREGTYLEISCTPVPHISARAEFVPTARPCDLEEGVWEGFTAADRDRDRAELRHAVRKSGTGGFPALR</sequence>
<evidence type="ECO:0000313" key="3">
    <source>
        <dbReference type="Proteomes" id="UP000001918"/>
    </source>
</evidence>
<dbReference type="OrthoDB" id="3456346at2"/>
<evidence type="ECO:0000313" key="2">
    <source>
        <dbReference type="EMBL" id="ACY96421.1"/>
    </source>
</evidence>
<dbReference type="Proteomes" id="UP000001918">
    <property type="component" value="Chromosome"/>
</dbReference>
<organism evidence="2 3">
    <name type="scientific">Thermomonospora curvata (strain ATCC 19995 / DSM 43183 / JCM 3096 / KCTC 9072 / NBRC 15933 / NCIMB 10081 / Henssen B9)</name>
    <dbReference type="NCBI Taxonomy" id="471852"/>
    <lineage>
        <taxon>Bacteria</taxon>
        <taxon>Bacillati</taxon>
        <taxon>Actinomycetota</taxon>
        <taxon>Actinomycetes</taxon>
        <taxon>Streptosporangiales</taxon>
        <taxon>Thermomonosporaceae</taxon>
        <taxon>Thermomonospora</taxon>
    </lineage>
</organism>
<dbReference type="PROSITE" id="PS51278">
    <property type="entry name" value="GATASE_TYPE_2"/>
    <property type="match status" value="1"/>
</dbReference>
<proteinExistence type="predicted"/>
<feature type="domain" description="Glutamine amidotransferase type-2" evidence="1">
    <location>
        <begin position="14"/>
        <end position="261"/>
    </location>
</feature>
<dbReference type="HOGENOM" id="CLU_876975_0_0_11"/>
<evidence type="ECO:0000259" key="1">
    <source>
        <dbReference type="PROSITE" id="PS51278"/>
    </source>
</evidence>
<reference evidence="2 3" key="1">
    <citation type="journal article" date="2011" name="Stand. Genomic Sci.">
        <title>Complete genome sequence of Thermomonospora curvata type strain (B9).</title>
        <authorList>
            <person name="Chertkov O."/>
            <person name="Sikorski J."/>
            <person name="Nolan M."/>
            <person name="Lapidus A."/>
            <person name="Lucas S."/>
            <person name="Del Rio T.G."/>
            <person name="Tice H."/>
            <person name="Cheng J.F."/>
            <person name="Goodwin L."/>
            <person name="Pitluck S."/>
            <person name="Liolios K."/>
            <person name="Ivanova N."/>
            <person name="Mavromatis K."/>
            <person name="Mikhailova N."/>
            <person name="Ovchinnikova G."/>
            <person name="Pati A."/>
            <person name="Chen A."/>
            <person name="Palaniappan K."/>
            <person name="Djao O.D."/>
            <person name="Land M."/>
            <person name="Hauser L."/>
            <person name="Chang Y.J."/>
            <person name="Jeffries C.D."/>
            <person name="Brettin T."/>
            <person name="Han C."/>
            <person name="Detter J.C."/>
            <person name="Rohde M."/>
            <person name="Goker M."/>
            <person name="Woyke T."/>
            <person name="Bristow J."/>
            <person name="Eisen J.A."/>
            <person name="Markowitz V."/>
            <person name="Hugenholtz P."/>
            <person name="Klenk H.P."/>
            <person name="Kyrpides N.C."/>
        </authorList>
    </citation>
    <scope>NUCLEOTIDE SEQUENCE [LARGE SCALE GENOMIC DNA]</scope>
    <source>
        <strain evidence="3">ATCC 19995 / DSM 43183 / JCM 3096 / KCTC 9072 / NBRC 15933 / NCIMB 10081 / Henssen B9</strain>
    </source>
</reference>
<keyword evidence="3" id="KW-1185">Reference proteome</keyword>